<dbReference type="InterPro" id="IPR022128">
    <property type="entry name" value="FhaA_N"/>
</dbReference>
<keyword evidence="2" id="KW-1185">Reference proteome</keyword>
<dbReference type="Gene3D" id="2.60.200.20">
    <property type="match status" value="1"/>
</dbReference>
<evidence type="ECO:0000313" key="2">
    <source>
        <dbReference type="Proteomes" id="UP000093501"/>
    </source>
</evidence>
<sequence>MGVFDKAEKRIESAVGKVFARAFKGFVHPVEIVAGIQRELDAEATLLSRDRRLVPNAFTVGLSQADYDRLVPYSKTLNAEILPGIRDHAAERSYVFNGPVTIDYELDTSLPTGQFTVTSQAVSVDTGAAAHNPAPEPRPGRLVLEVNGVRHPLVAPGLLIGRGAEADLRLNDPGVSRRHAMLTVSGDPEHPVVTIEDLGSTNGVHVNGNRVTKTRVGEGTRIEIGSTRMLIHTPAGS</sequence>
<dbReference type="EMBL" id="MBQD01000022">
    <property type="protein sequence ID" value="OCL33387.1"/>
    <property type="molecule type" value="Genomic_DNA"/>
</dbReference>
<dbReference type="PROSITE" id="PS50006">
    <property type="entry name" value="FHA_DOMAIN"/>
    <property type="match status" value="1"/>
</dbReference>
<protein>
    <submittedName>
        <fullName evidence="1">Uncharacterized protein</fullName>
    </submittedName>
</protein>
<organism evidence="1 2">
    <name type="scientific">Tessaracoccus lapidicaptus</name>
    <dbReference type="NCBI Taxonomy" id="1427523"/>
    <lineage>
        <taxon>Bacteria</taxon>
        <taxon>Bacillati</taxon>
        <taxon>Actinomycetota</taxon>
        <taxon>Actinomycetes</taxon>
        <taxon>Propionibacteriales</taxon>
        <taxon>Propionibacteriaceae</taxon>
        <taxon>Tessaracoccus</taxon>
    </lineage>
</organism>
<dbReference type="PANTHER" id="PTHR23308">
    <property type="entry name" value="NUCLEAR INHIBITOR OF PROTEIN PHOSPHATASE-1"/>
    <property type="match status" value="1"/>
</dbReference>
<dbReference type="InterPro" id="IPR042287">
    <property type="entry name" value="FhaA_N_sf"/>
</dbReference>
<dbReference type="CDD" id="cd00060">
    <property type="entry name" value="FHA"/>
    <property type="match status" value="1"/>
</dbReference>
<gene>
    <name evidence="1" type="ORF">BCR15_06095</name>
</gene>
<evidence type="ECO:0000313" key="1">
    <source>
        <dbReference type="EMBL" id="OCL33387.1"/>
    </source>
</evidence>
<dbReference type="RefSeq" id="WP_068751952.1">
    <property type="nucleotide sequence ID" value="NZ_LR214441.1"/>
</dbReference>
<accession>A0A1C0AL17</accession>
<dbReference type="Pfam" id="PF00498">
    <property type="entry name" value="FHA"/>
    <property type="match status" value="1"/>
</dbReference>
<comment type="caution">
    <text evidence="1">The sequence shown here is derived from an EMBL/GenBank/DDBJ whole genome shotgun (WGS) entry which is preliminary data.</text>
</comment>
<dbReference type="Proteomes" id="UP000093501">
    <property type="component" value="Unassembled WGS sequence"/>
</dbReference>
<dbReference type="InterPro" id="IPR008984">
    <property type="entry name" value="SMAD_FHA_dom_sf"/>
</dbReference>
<dbReference type="Pfam" id="PF12401">
    <property type="entry name" value="FhaA_N"/>
    <property type="match status" value="1"/>
</dbReference>
<name>A0A1C0AL17_9ACTN</name>
<reference evidence="2" key="1">
    <citation type="submission" date="2016-07" db="EMBL/GenBank/DDBJ databases">
        <authorList>
            <person name="Florea S."/>
            <person name="Webb J.S."/>
            <person name="Jaromczyk J."/>
            <person name="Schardl C.L."/>
        </authorList>
    </citation>
    <scope>NUCLEOTIDE SEQUENCE [LARGE SCALE GENOMIC DNA]</scope>
    <source>
        <strain evidence="2">IPBSL-7</strain>
    </source>
</reference>
<dbReference type="AlphaFoldDB" id="A0A1C0AL17"/>
<dbReference type="SMART" id="SM00240">
    <property type="entry name" value="FHA"/>
    <property type="match status" value="1"/>
</dbReference>
<proteinExistence type="predicted"/>
<dbReference type="Gene3D" id="3.30.2320.60">
    <property type="entry name" value="FhaA, phosphopeptide-binding domain (DUF3662)"/>
    <property type="match status" value="1"/>
</dbReference>
<dbReference type="InterPro" id="IPR050923">
    <property type="entry name" value="Cell_Proc_Reg/RNA_Proc"/>
</dbReference>
<dbReference type="InterPro" id="IPR000253">
    <property type="entry name" value="FHA_dom"/>
</dbReference>
<dbReference type="SUPFAM" id="SSF49879">
    <property type="entry name" value="SMAD/FHA domain"/>
    <property type="match status" value="1"/>
</dbReference>